<dbReference type="Pfam" id="PF20146">
    <property type="entry name" value="NRF"/>
    <property type="match status" value="1"/>
</dbReference>
<dbReference type="EnsemblMetazoa" id="MESCA005914-RA">
    <property type="protein sequence ID" value="MESCA005914-PA"/>
    <property type="gene ID" value="MESCA005914"/>
</dbReference>
<accession>T1GQK5</accession>
<dbReference type="EMBL" id="CAQQ02066107">
    <property type="status" value="NOT_ANNOTATED_CDS"/>
    <property type="molecule type" value="Genomic_DNA"/>
</dbReference>
<sequence length="116" mass="13593">MEHTETRYLVRGMERPRIQRGRVCEVEEETLRKTTVCGALIHDQARKFYQNDMVDSWGKIPSGLMRGNIFEFGNFEECVNFKRDLPEPFENNKPITILGCSTNDPVKMELIDYFTL</sequence>
<reference evidence="2" key="2">
    <citation type="submission" date="2015-06" db="UniProtKB">
        <authorList>
            <consortium name="EnsemblMetazoa"/>
        </authorList>
    </citation>
    <scope>IDENTIFICATION</scope>
</reference>
<feature type="domain" description="Nose resistant-to-fluoxetine protein N-terminal" evidence="1">
    <location>
        <begin position="48"/>
        <end position="87"/>
    </location>
</feature>
<evidence type="ECO:0000259" key="1">
    <source>
        <dbReference type="Pfam" id="PF20146"/>
    </source>
</evidence>
<dbReference type="HOGENOM" id="CLU_2099653_0_0_1"/>
<keyword evidence="3" id="KW-1185">Reference proteome</keyword>
<dbReference type="Proteomes" id="UP000015102">
    <property type="component" value="Unassembled WGS sequence"/>
</dbReference>
<proteinExistence type="predicted"/>
<name>T1GQK5_MEGSC</name>
<evidence type="ECO:0000313" key="2">
    <source>
        <dbReference type="EnsemblMetazoa" id="MESCA005914-PA"/>
    </source>
</evidence>
<evidence type="ECO:0000313" key="3">
    <source>
        <dbReference type="Proteomes" id="UP000015102"/>
    </source>
</evidence>
<protein>
    <recommendedName>
        <fullName evidence="1">Nose resistant-to-fluoxetine protein N-terminal domain-containing protein</fullName>
    </recommendedName>
</protein>
<dbReference type="AlphaFoldDB" id="T1GQK5"/>
<dbReference type="EMBL" id="CAQQ02066106">
    <property type="status" value="NOT_ANNOTATED_CDS"/>
    <property type="molecule type" value="Genomic_DNA"/>
</dbReference>
<reference evidence="3" key="1">
    <citation type="submission" date="2013-02" db="EMBL/GenBank/DDBJ databases">
        <authorList>
            <person name="Hughes D."/>
        </authorList>
    </citation>
    <scope>NUCLEOTIDE SEQUENCE</scope>
    <source>
        <strain>Durham</strain>
        <strain evidence="3">NC isolate 2 -- Noor lab</strain>
    </source>
</reference>
<dbReference type="InterPro" id="IPR006621">
    <property type="entry name" value="Nose-resist-to-fluoxetine_N"/>
</dbReference>
<dbReference type="EMBL" id="CAQQ02066105">
    <property type="status" value="NOT_ANNOTATED_CDS"/>
    <property type="molecule type" value="Genomic_DNA"/>
</dbReference>
<organism evidence="2 3">
    <name type="scientific">Megaselia scalaris</name>
    <name type="common">Humpbacked fly</name>
    <name type="synonym">Phora scalaris</name>
    <dbReference type="NCBI Taxonomy" id="36166"/>
    <lineage>
        <taxon>Eukaryota</taxon>
        <taxon>Metazoa</taxon>
        <taxon>Ecdysozoa</taxon>
        <taxon>Arthropoda</taxon>
        <taxon>Hexapoda</taxon>
        <taxon>Insecta</taxon>
        <taxon>Pterygota</taxon>
        <taxon>Neoptera</taxon>
        <taxon>Endopterygota</taxon>
        <taxon>Diptera</taxon>
        <taxon>Brachycera</taxon>
        <taxon>Muscomorpha</taxon>
        <taxon>Platypezoidea</taxon>
        <taxon>Phoridae</taxon>
        <taxon>Megaseliini</taxon>
        <taxon>Megaselia</taxon>
    </lineage>
</organism>